<dbReference type="AlphaFoldDB" id="A0A0H4PA64"/>
<feature type="domain" description="DUF3817" evidence="7">
    <location>
        <begin position="10"/>
        <end position="98"/>
    </location>
</feature>
<dbReference type="EMBL" id="CP012040">
    <property type="protein sequence ID" value="AKP50010.1"/>
    <property type="molecule type" value="Genomic_DNA"/>
</dbReference>
<evidence type="ECO:0000313" key="9">
    <source>
        <dbReference type="Proteomes" id="UP000036520"/>
    </source>
</evidence>
<dbReference type="NCBIfam" id="TIGR03954">
    <property type="entry name" value="integ_memb_HG"/>
    <property type="match status" value="1"/>
</dbReference>
<keyword evidence="3 6" id="KW-0812">Transmembrane</keyword>
<proteinExistence type="predicted"/>
<dbReference type="PANTHER" id="PTHR40077:SF1">
    <property type="entry name" value="MEMBRANE PROTEIN"/>
    <property type="match status" value="1"/>
</dbReference>
<evidence type="ECO:0000259" key="7">
    <source>
        <dbReference type="Pfam" id="PF12823"/>
    </source>
</evidence>
<organism evidence="8 9">
    <name type="scientific">Cyclobacterium amurskyense</name>
    <dbReference type="NCBI Taxonomy" id="320787"/>
    <lineage>
        <taxon>Bacteria</taxon>
        <taxon>Pseudomonadati</taxon>
        <taxon>Bacteroidota</taxon>
        <taxon>Cytophagia</taxon>
        <taxon>Cytophagales</taxon>
        <taxon>Cyclobacteriaceae</taxon>
        <taxon>Cyclobacterium</taxon>
    </lineage>
</organism>
<accession>A0A0H4PA64</accession>
<keyword evidence="9" id="KW-1185">Reference proteome</keyword>
<dbReference type="KEGG" id="camu:CA2015_0543"/>
<dbReference type="PANTHER" id="PTHR40077">
    <property type="entry name" value="MEMBRANE PROTEIN-RELATED"/>
    <property type="match status" value="1"/>
</dbReference>
<evidence type="ECO:0000256" key="6">
    <source>
        <dbReference type="SAM" id="Phobius"/>
    </source>
</evidence>
<dbReference type="RefSeq" id="WP_048640495.1">
    <property type="nucleotide sequence ID" value="NZ_CAXBGM010000109.1"/>
</dbReference>
<evidence type="ECO:0000256" key="5">
    <source>
        <dbReference type="ARBA" id="ARBA00023136"/>
    </source>
</evidence>
<feature type="transmembrane region" description="Helical" evidence="6">
    <location>
        <begin position="75"/>
        <end position="92"/>
    </location>
</feature>
<sequence>MTNEERLNILKRFRIVSITEGISMLVLVFIAMPLKYIFDLPTMVTYVGWIHGVLFMVYILVMFPTSRKLRWHFRIALMGLIASILPFGPFLFDRKLRKQEHILEDKI</sequence>
<comment type="subcellular location">
    <subcellularLocation>
        <location evidence="1">Cell membrane</location>
        <topology evidence="1">Multi-pass membrane protein</topology>
    </subcellularLocation>
</comment>
<keyword evidence="2" id="KW-1003">Cell membrane</keyword>
<dbReference type="GO" id="GO:0005886">
    <property type="term" value="C:plasma membrane"/>
    <property type="evidence" value="ECO:0007669"/>
    <property type="project" value="UniProtKB-SubCell"/>
</dbReference>
<feature type="transmembrane region" description="Helical" evidence="6">
    <location>
        <begin position="21"/>
        <end position="38"/>
    </location>
</feature>
<feature type="transmembrane region" description="Helical" evidence="6">
    <location>
        <begin position="44"/>
        <end position="63"/>
    </location>
</feature>
<reference evidence="8 9" key="1">
    <citation type="submission" date="2015-07" db="EMBL/GenBank/DDBJ databases">
        <authorList>
            <person name="Kim K.M."/>
        </authorList>
    </citation>
    <scope>NUCLEOTIDE SEQUENCE [LARGE SCALE GENOMIC DNA]</scope>
    <source>
        <strain evidence="8 9">KCTC 12363</strain>
    </source>
</reference>
<gene>
    <name evidence="8" type="ORF">CA2015_0543</name>
</gene>
<evidence type="ECO:0000313" key="8">
    <source>
        <dbReference type="EMBL" id="AKP50010.1"/>
    </source>
</evidence>
<dbReference type="STRING" id="320787.CA2015_0543"/>
<evidence type="ECO:0000256" key="1">
    <source>
        <dbReference type="ARBA" id="ARBA00004651"/>
    </source>
</evidence>
<dbReference type="Proteomes" id="UP000036520">
    <property type="component" value="Chromosome"/>
</dbReference>
<name>A0A0H4PA64_9BACT</name>
<evidence type="ECO:0000256" key="2">
    <source>
        <dbReference type="ARBA" id="ARBA00022475"/>
    </source>
</evidence>
<evidence type="ECO:0000256" key="3">
    <source>
        <dbReference type="ARBA" id="ARBA00022692"/>
    </source>
</evidence>
<dbReference type="PATRIC" id="fig|320787.5.peg.613"/>
<dbReference type="Pfam" id="PF12823">
    <property type="entry name" value="DUF3817"/>
    <property type="match status" value="1"/>
</dbReference>
<dbReference type="InterPro" id="IPR023845">
    <property type="entry name" value="DUF3817_TM"/>
</dbReference>
<dbReference type="OrthoDB" id="1121311at2"/>
<evidence type="ECO:0000256" key="4">
    <source>
        <dbReference type="ARBA" id="ARBA00022989"/>
    </source>
</evidence>
<keyword evidence="5 6" id="KW-0472">Membrane</keyword>
<protein>
    <recommendedName>
        <fullName evidence="7">DUF3817 domain-containing protein</fullName>
    </recommendedName>
</protein>
<keyword evidence="4 6" id="KW-1133">Transmembrane helix</keyword>